<dbReference type="AlphaFoldDB" id="A0AAF0EQ26"/>
<dbReference type="GO" id="GO:0008270">
    <property type="term" value="F:zinc ion binding"/>
    <property type="evidence" value="ECO:0007669"/>
    <property type="project" value="InterPro"/>
</dbReference>
<feature type="compositionally biased region" description="Basic residues" evidence="6">
    <location>
        <begin position="119"/>
        <end position="129"/>
    </location>
</feature>
<dbReference type="EMBL" id="CP119898">
    <property type="protein sequence ID" value="WFD28580.1"/>
    <property type="molecule type" value="Genomic_DNA"/>
</dbReference>
<evidence type="ECO:0000313" key="8">
    <source>
        <dbReference type="Proteomes" id="UP001213623"/>
    </source>
</evidence>
<name>A0AAF0EQ26_9BASI</name>
<reference evidence="7" key="1">
    <citation type="submission" date="2023-03" db="EMBL/GenBank/DDBJ databases">
        <title>Mating type loci evolution in Malassezia.</title>
        <authorList>
            <person name="Coelho M.A."/>
        </authorList>
    </citation>
    <scope>NUCLEOTIDE SEQUENCE</scope>
    <source>
        <strain evidence="7">CBS 9557</strain>
    </source>
</reference>
<organism evidence="7 8">
    <name type="scientific">Malassezia nana</name>
    <dbReference type="NCBI Taxonomy" id="180528"/>
    <lineage>
        <taxon>Eukaryota</taxon>
        <taxon>Fungi</taxon>
        <taxon>Dikarya</taxon>
        <taxon>Basidiomycota</taxon>
        <taxon>Ustilaginomycotina</taxon>
        <taxon>Malasseziomycetes</taxon>
        <taxon>Malasseziales</taxon>
        <taxon>Malasseziaceae</taxon>
        <taxon>Malassezia</taxon>
    </lineage>
</organism>
<sequence length="1018" mass="109511">MFPVPGDQGVPWDAAAQGTVPAHSPGTQVGGAVPKAAPTAPFVRPPGPASTSAAPAIPGALSMIRPPLAVPDNTIGMPTMAPSYLGAPSPLDETESKTKKAATPSRPVGRPPLSGRPAGARRGRPPRHPRPPETDVPGSASRPSMSSTARPSWTPSLALAQQQALLARAIQAAKAQNHPSFTPIMALAQMGYVFMRLSQLPVTPTASLPDGVVLRIDEASTLGVLPTQLAQMTGLVPGALVARPPAPTEPAPLWPALPHPVPGRPLVDGGTPPATSAVGQPVTPQNTQLTRLSRADADAWVDLSEKEVQTLRDLMEKDAQAAARREKQNQAMQAELYARITQVMRPDRPLPWWDRSALADAPRPRTEPLQLVYPAQRSKRSEALVRQARSAGARRIAALPATLVPIRLDLEHEPFKFRDTFVWNAADDDDALEAFAQALCEDVGLPSQVFVELIKSAVHLQVSEYATSLALQVVAPDTDDQREGRGRLDASAEQAWAAWRDAVLHDKISALPVDETPQATPDDELRVLIKLDILVGSVHLLDQFEWDLSADDMAAEHFAAAFASDLGLAGEFTTAIAHAIREQVSGHWRWLSHLGYPYNQLQGLDVRDTFLPALTPQALARAHVVAHAYTPKLVQLSAAEVIQMEREHERDLRRKRRQTKGRRGAPLEAFEPQRTLRSVPLWGFQGAAPEPERPVHARRAAAAAAAHLASHTTLARDGTPPMDADAVPTKRAKTEWYDMYFLYPGGLGGGRRTTPRYCPDGEWPWAKVPRESMGLHSAAAATAALSVPAASGVADTSVGVVAGADPVRVAPREPSAPMRGVRPEDLERQQPTIHDGVWHCANCGVPGLLTAARRKGPAGEKTLCGPCGKYFHRHRRVPSVAYTRDMAVHQKRLGLAVGRPAETAPLGTDEAPGEPGSPLASDSDDDASTAPAWLQRAVEACRAKYTHDRFEVLPRAQPAETPAVTDRWRIRCFDCPGKVYKPGPGESLANFEIHLKNRSHRAAVARRMSPAPPGAVGL</sequence>
<protein>
    <submittedName>
        <fullName evidence="7">SWI/SNF chromatin-remodeling complex subunit</fullName>
    </submittedName>
</protein>
<comment type="subcellular location">
    <subcellularLocation>
        <location evidence="1">Nucleus</location>
    </subcellularLocation>
</comment>
<feature type="region of interest" description="Disordered" evidence="6">
    <location>
        <begin position="80"/>
        <end position="154"/>
    </location>
</feature>
<keyword evidence="5" id="KW-0539">Nucleus</keyword>
<dbReference type="Pfam" id="PF04855">
    <property type="entry name" value="SNF5"/>
    <property type="match status" value="1"/>
</dbReference>
<evidence type="ECO:0000313" key="7">
    <source>
        <dbReference type="EMBL" id="WFD28580.1"/>
    </source>
</evidence>
<dbReference type="InterPro" id="IPR013088">
    <property type="entry name" value="Znf_NHR/GATA"/>
</dbReference>
<evidence type="ECO:0000256" key="6">
    <source>
        <dbReference type="SAM" id="MobiDB-lite"/>
    </source>
</evidence>
<proteinExistence type="inferred from homology"/>
<evidence type="ECO:0000256" key="4">
    <source>
        <dbReference type="ARBA" id="ARBA00023163"/>
    </source>
</evidence>
<comment type="similarity">
    <text evidence="2">Belongs to the SNF5 family.</text>
</comment>
<feature type="compositionally biased region" description="Polar residues" evidence="6">
    <location>
        <begin position="141"/>
        <end position="154"/>
    </location>
</feature>
<gene>
    <name evidence="7" type="primary">SNF5</name>
    <name evidence="7" type="ORF">MNAN1_003593</name>
</gene>
<dbReference type="GO" id="GO:0006338">
    <property type="term" value="P:chromatin remodeling"/>
    <property type="evidence" value="ECO:0007669"/>
    <property type="project" value="InterPro"/>
</dbReference>
<evidence type="ECO:0000256" key="3">
    <source>
        <dbReference type="ARBA" id="ARBA00023015"/>
    </source>
</evidence>
<keyword evidence="3" id="KW-0805">Transcription regulation</keyword>
<dbReference type="Proteomes" id="UP001213623">
    <property type="component" value="Chromosome 7"/>
</dbReference>
<keyword evidence="4" id="KW-0804">Transcription</keyword>
<evidence type="ECO:0000256" key="2">
    <source>
        <dbReference type="ARBA" id="ARBA00010239"/>
    </source>
</evidence>
<dbReference type="Gene3D" id="3.30.50.10">
    <property type="entry name" value="Erythroid Transcription Factor GATA-1, subunit A"/>
    <property type="match status" value="1"/>
</dbReference>
<evidence type="ECO:0000256" key="5">
    <source>
        <dbReference type="ARBA" id="ARBA00023242"/>
    </source>
</evidence>
<accession>A0AAF0EQ26</accession>
<feature type="region of interest" description="Disordered" evidence="6">
    <location>
        <begin position="1"/>
        <end position="54"/>
    </location>
</feature>
<feature type="region of interest" description="Disordered" evidence="6">
    <location>
        <begin position="896"/>
        <end position="929"/>
    </location>
</feature>
<keyword evidence="8" id="KW-1185">Reference proteome</keyword>
<dbReference type="GO" id="GO:0000228">
    <property type="term" value="C:nuclear chromosome"/>
    <property type="evidence" value="ECO:0007669"/>
    <property type="project" value="InterPro"/>
</dbReference>
<dbReference type="PANTHER" id="PTHR10019">
    <property type="entry name" value="SNF5"/>
    <property type="match status" value="1"/>
</dbReference>
<dbReference type="InterPro" id="IPR006939">
    <property type="entry name" value="SNF5"/>
</dbReference>
<dbReference type="GO" id="GO:0006355">
    <property type="term" value="P:regulation of DNA-templated transcription"/>
    <property type="evidence" value="ECO:0007669"/>
    <property type="project" value="InterPro"/>
</dbReference>
<evidence type="ECO:0000256" key="1">
    <source>
        <dbReference type="ARBA" id="ARBA00004123"/>
    </source>
</evidence>